<evidence type="ECO:0000256" key="11">
    <source>
        <dbReference type="PIRSR" id="PIRSR000495-1"/>
    </source>
</evidence>
<dbReference type="SUPFAM" id="SSF52317">
    <property type="entry name" value="Class I glutamine amidotransferase-like"/>
    <property type="match status" value="1"/>
</dbReference>
<dbReference type="GO" id="GO:0000107">
    <property type="term" value="F:imidazoleglycerol-phosphate synthase activity"/>
    <property type="evidence" value="ECO:0007669"/>
    <property type="project" value="UniProtKB-UniRule"/>
</dbReference>
<dbReference type="InterPro" id="IPR017926">
    <property type="entry name" value="GATASE"/>
</dbReference>
<keyword evidence="5 10" id="KW-0315">Glutamine amidotransferase</keyword>
<evidence type="ECO:0000256" key="9">
    <source>
        <dbReference type="ARBA" id="ARBA00049534"/>
    </source>
</evidence>
<keyword evidence="6 10" id="KW-0368">Histidine biosynthesis</keyword>
<dbReference type="EC" id="3.5.1.2" evidence="10"/>
<name>A0A7J3ZND6_9CREN</name>
<dbReference type="NCBIfam" id="TIGR01855">
    <property type="entry name" value="IMP_synth_hisH"/>
    <property type="match status" value="1"/>
</dbReference>
<evidence type="ECO:0000256" key="7">
    <source>
        <dbReference type="ARBA" id="ARBA00023239"/>
    </source>
</evidence>
<evidence type="ECO:0000256" key="8">
    <source>
        <dbReference type="ARBA" id="ARBA00047838"/>
    </source>
</evidence>
<dbReference type="InterPro" id="IPR029062">
    <property type="entry name" value="Class_I_gatase-like"/>
</dbReference>
<evidence type="ECO:0000256" key="6">
    <source>
        <dbReference type="ARBA" id="ARBA00023102"/>
    </source>
</evidence>
<feature type="domain" description="Glutamine amidotransferase" evidence="12">
    <location>
        <begin position="3"/>
        <end position="197"/>
    </location>
</feature>
<keyword evidence="10" id="KW-0963">Cytoplasm</keyword>
<dbReference type="AlphaFoldDB" id="A0A7J3ZND6"/>
<protein>
    <recommendedName>
        <fullName evidence="10">Imidazole glycerol phosphate synthase subunit HisH</fullName>
        <ecNumber evidence="10">4.3.2.10</ecNumber>
    </recommendedName>
    <alternativeName>
        <fullName evidence="10">IGP synthase glutaminase subunit</fullName>
        <ecNumber evidence="10">3.5.1.2</ecNumber>
    </alternativeName>
    <alternativeName>
        <fullName evidence="10">IGP synthase subunit HisH</fullName>
    </alternativeName>
    <alternativeName>
        <fullName evidence="10">ImGP synthase subunit HisH</fullName>
        <shortName evidence="10">IGPS subunit HisH</shortName>
    </alternativeName>
</protein>
<keyword evidence="7 10" id="KW-0456">Lyase</keyword>
<dbReference type="PIRSF" id="PIRSF000495">
    <property type="entry name" value="Amidotransf_hisH"/>
    <property type="match status" value="1"/>
</dbReference>
<comment type="caution">
    <text evidence="13">The sequence shown here is derived from an EMBL/GenBank/DDBJ whole genome shotgun (WGS) entry which is preliminary data.</text>
</comment>
<keyword evidence="3 10" id="KW-0028">Amino-acid biosynthesis</keyword>
<comment type="pathway">
    <text evidence="1 10">Amino-acid biosynthesis; L-histidine biosynthesis; L-histidine from 5-phospho-alpha-D-ribose 1-diphosphate: step 5/9.</text>
</comment>
<comment type="subcellular location">
    <subcellularLocation>
        <location evidence="10">Cytoplasm</location>
    </subcellularLocation>
</comment>
<gene>
    <name evidence="10 13" type="primary">hisH</name>
    <name evidence="13" type="ORF">ENM78_05885</name>
</gene>
<dbReference type="PANTHER" id="PTHR42701">
    <property type="entry name" value="IMIDAZOLE GLYCEROL PHOSPHATE SYNTHASE SUBUNIT HISH"/>
    <property type="match status" value="1"/>
</dbReference>
<accession>A0A7J3ZND6</accession>
<feature type="active site" evidence="10 11">
    <location>
        <position position="181"/>
    </location>
</feature>
<keyword evidence="4 10" id="KW-0378">Hydrolase</keyword>
<evidence type="ECO:0000259" key="12">
    <source>
        <dbReference type="Pfam" id="PF00117"/>
    </source>
</evidence>
<dbReference type="PANTHER" id="PTHR42701:SF1">
    <property type="entry name" value="IMIDAZOLE GLYCEROL PHOSPHATE SYNTHASE SUBUNIT HISH"/>
    <property type="match status" value="1"/>
</dbReference>
<dbReference type="GO" id="GO:0005737">
    <property type="term" value="C:cytoplasm"/>
    <property type="evidence" value="ECO:0007669"/>
    <property type="project" value="UniProtKB-SubCell"/>
</dbReference>
<dbReference type="CDD" id="cd01748">
    <property type="entry name" value="GATase1_IGP_Synthase"/>
    <property type="match status" value="1"/>
</dbReference>
<dbReference type="Gene3D" id="3.40.50.880">
    <property type="match status" value="1"/>
</dbReference>
<dbReference type="HAMAP" id="MF_00278">
    <property type="entry name" value="HisH"/>
    <property type="match status" value="1"/>
</dbReference>
<dbReference type="GO" id="GO:0004359">
    <property type="term" value="F:glutaminase activity"/>
    <property type="evidence" value="ECO:0007669"/>
    <property type="project" value="UniProtKB-EC"/>
</dbReference>
<evidence type="ECO:0000256" key="10">
    <source>
        <dbReference type="HAMAP-Rule" id="MF_00278"/>
    </source>
</evidence>
<evidence type="ECO:0000313" key="13">
    <source>
        <dbReference type="EMBL" id="HHQ80960.1"/>
    </source>
</evidence>
<proteinExistence type="inferred from homology"/>
<reference evidence="13" key="1">
    <citation type="journal article" date="2020" name="mSystems">
        <title>Genome- and Community-Level Interaction Insights into Carbon Utilization and Element Cycling Functions of Hydrothermarchaeota in Hydrothermal Sediment.</title>
        <authorList>
            <person name="Zhou Z."/>
            <person name="Liu Y."/>
            <person name="Xu W."/>
            <person name="Pan J."/>
            <person name="Luo Z.H."/>
            <person name="Li M."/>
        </authorList>
    </citation>
    <scope>NUCLEOTIDE SEQUENCE [LARGE SCALE GENOMIC DNA]</scope>
    <source>
        <strain evidence="13">SpSt-1116</strain>
    </source>
</reference>
<dbReference type="Pfam" id="PF00117">
    <property type="entry name" value="GATase"/>
    <property type="match status" value="1"/>
</dbReference>
<comment type="subunit">
    <text evidence="2 10">Heterodimer of HisH and HisF.</text>
</comment>
<evidence type="ECO:0000256" key="3">
    <source>
        <dbReference type="ARBA" id="ARBA00022605"/>
    </source>
</evidence>
<evidence type="ECO:0000256" key="5">
    <source>
        <dbReference type="ARBA" id="ARBA00022962"/>
    </source>
</evidence>
<organism evidence="13">
    <name type="scientific">Fervidicoccus fontis</name>
    <dbReference type="NCBI Taxonomy" id="683846"/>
    <lineage>
        <taxon>Archaea</taxon>
        <taxon>Thermoproteota</taxon>
        <taxon>Thermoprotei</taxon>
        <taxon>Fervidicoccales</taxon>
        <taxon>Fervidicoccaceae</taxon>
        <taxon>Fervidicoccus</taxon>
    </lineage>
</organism>
<comment type="catalytic activity">
    <reaction evidence="8 10">
        <text>5-[(5-phospho-1-deoxy-D-ribulos-1-ylimino)methylamino]-1-(5-phospho-beta-D-ribosyl)imidazole-4-carboxamide + L-glutamine = D-erythro-1-(imidazol-4-yl)glycerol 3-phosphate + 5-amino-1-(5-phospho-beta-D-ribosyl)imidazole-4-carboxamide + L-glutamate + H(+)</text>
        <dbReference type="Rhea" id="RHEA:24793"/>
        <dbReference type="ChEBI" id="CHEBI:15378"/>
        <dbReference type="ChEBI" id="CHEBI:29985"/>
        <dbReference type="ChEBI" id="CHEBI:58278"/>
        <dbReference type="ChEBI" id="CHEBI:58359"/>
        <dbReference type="ChEBI" id="CHEBI:58475"/>
        <dbReference type="ChEBI" id="CHEBI:58525"/>
        <dbReference type="EC" id="4.3.2.10"/>
    </reaction>
</comment>
<dbReference type="EC" id="4.3.2.10" evidence="10"/>
<evidence type="ECO:0000256" key="2">
    <source>
        <dbReference type="ARBA" id="ARBA00011152"/>
    </source>
</evidence>
<comment type="catalytic activity">
    <reaction evidence="9 10">
        <text>L-glutamine + H2O = L-glutamate + NH4(+)</text>
        <dbReference type="Rhea" id="RHEA:15889"/>
        <dbReference type="ChEBI" id="CHEBI:15377"/>
        <dbReference type="ChEBI" id="CHEBI:28938"/>
        <dbReference type="ChEBI" id="CHEBI:29985"/>
        <dbReference type="ChEBI" id="CHEBI:58359"/>
        <dbReference type="EC" id="3.5.1.2"/>
    </reaction>
</comment>
<dbReference type="GO" id="GO:0000105">
    <property type="term" value="P:L-histidine biosynthetic process"/>
    <property type="evidence" value="ECO:0007669"/>
    <property type="project" value="UniProtKB-UniRule"/>
</dbReference>
<dbReference type="PROSITE" id="PS51273">
    <property type="entry name" value="GATASE_TYPE_1"/>
    <property type="match status" value="1"/>
</dbReference>
<sequence length="209" mass="22897">MVLLDYGVGNLKSLYWGVEKAGGKPVIARSLKDIEAFSGIVLPGQGAFKAASEAVTENREELFELIRERVPLLGICVGMHVLFEASEESSGVRGLGVFKGMVKLLPSNVKRPHIGWNSLRIVARDCPILAGIPEGGFVYFAHSYYALPDREDESIIAATTDYGISFPSVVWKENTFATQFHPERSGDLGLRILRNFVRLCGVSDAQVEP</sequence>
<dbReference type="GO" id="GO:0016829">
    <property type="term" value="F:lyase activity"/>
    <property type="evidence" value="ECO:0007669"/>
    <property type="project" value="UniProtKB-KW"/>
</dbReference>
<dbReference type="EMBL" id="DRZC01000079">
    <property type="protein sequence ID" value="HHQ80960.1"/>
    <property type="molecule type" value="Genomic_DNA"/>
</dbReference>
<dbReference type="UniPathway" id="UPA00031">
    <property type="reaction ID" value="UER00010"/>
</dbReference>
<dbReference type="InterPro" id="IPR010139">
    <property type="entry name" value="Imidazole-glycPsynth_HisH"/>
</dbReference>
<evidence type="ECO:0000256" key="1">
    <source>
        <dbReference type="ARBA" id="ARBA00005091"/>
    </source>
</evidence>
<feature type="active site" description="Nucleophile" evidence="10 11">
    <location>
        <position position="76"/>
    </location>
</feature>
<evidence type="ECO:0000256" key="4">
    <source>
        <dbReference type="ARBA" id="ARBA00022801"/>
    </source>
</evidence>
<feature type="active site" evidence="10 11">
    <location>
        <position position="183"/>
    </location>
</feature>
<comment type="function">
    <text evidence="10">IGPS catalyzes the conversion of PRFAR and glutamine to IGP, AICAR and glutamate. The HisH subunit catalyzes the hydrolysis of glutamine to glutamate and ammonia as part of the synthesis of IGP and AICAR. The resulting ammonia molecule is channeled to the active site of HisF.</text>
</comment>